<organism evidence="1 2">
    <name type="scientific">Vicia faba</name>
    <name type="common">Broad bean</name>
    <name type="synonym">Faba vulgaris</name>
    <dbReference type="NCBI Taxonomy" id="3906"/>
    <lineage>
        <taxon>Eukaryota</taxon>
        <taxon>Viridiplantae</taxon>
        <taxon>Streptophyta</taxon>
        <taxon>Embryophyta</taxon>
        <taxon>Tracheophyta</taxon>
        <taxon>Spermatophyta</taxon>
        <taxon>Magnoliopsida</taxon>
        <taxon>eudicotyledons</taxon>
        <taxon>Gunneridae</taxon>
        <taxon>Pentapetalae</taxon>
        <taxon>rosids</taxon>
        <taxon>fabids</taxon>
        <taxon>Fabales</taxon>
        <taxon>Fabaceae</taxon>
        <taxon>Papilionoideae</taxon>
        <taxon>50 kb inversion clade</taxon>
        <taxon>NPAAA clade</taxon>
        <taxon>Hologalegina</taxon>
        <taxon>IRL clade</taxon>
        <taxon>Fabeae</taxon>
        <taxon>Vicia</taxon>
    </lineage>
</organism>
<dbReference type="PANTHER" id="PTHR33116">
    <property type="entry name" value="REVERSE TRANSCRIPTASE ZINC-BINDING DOMAIN-CONTAINING PROTEIN-RELATED-RELATED"/>
    <property type="match status" value="1"/>
</dbReference>
<proteinExistence type="predicted"/>
<sequence>MVVPSHTSYADDIMLFTKGNRSSLDAIANLFQQCADFSGQVCNTSKSILYAGSMSVARHGMLAKRISSTMGQIPFIYLGVPIFKGRPKKAYLQPIADIIKGKLTAWKASLLSIAGRIQLVRSVIQGR</sequence>
<evidence type="ECO:0008006" key="3">
    <source>
        <dbReference type="Google" id="ProtNLM"/>
    </source>
</evidence>
<gene>
    <name evidence="1" type="ORF">VFH_III019800</name>
</gene>
<evidence type="ECO:0000313" key="1">
    <source>
        <dbReference type="EMBL" id="CAI8601993.1"/>
    </source>
</evidence>
<protein>
    <recommendedName>
        <fullName evidence="3">Reverse transcriptase domain-containing protein</fullName>
    </recommendedName>
</protein>
<name>A0AAV0ZYH6_VICFA</name>
<reference evidence="1 2" key="1">
    <citation type="submission" date="2023-01" db="EMBL/GenBank/DDBJ databases">
        <authorList>
            <person name="Kreplak J."/>
        </authorList>
    </citation>
    <scope>NUCLEOTIDE SEQUENCE [LARGE SCALE GENOMIC DNA]</scope>
</reference>
<evidence type="ECO:0000313" key="2">
    <source>
        <dbReference type="Proteomes" id="UP001157006"/>
    </source>
</evidence>
<accession>A0AAV0ZYH6</accession>
<dbReference type="EMBL" id="OX451738">
    <property type="protein sequence ID" value="CAI8601993.1"/>
    <property type="molecule type" value="Genomic_DNA"/>
</dbReference>
<dbReference type="Proteomes" id="UP001157006">
    <property type="component" value="Chromosome 3"/>
</dbReference>
<keyword evidence="2" id="KW-1185">Reference proteome</keyword>
<dbReference type="PANTHER" id="PTHR33116:SF80">
    <property type="entry name" value="REVERSE TRANSCRIPTASE ZINC-BINDING DOMAIN-CONTAINING PROTEIN"/>
    <property type="match status" value="1"/>
</dbReference>
<dbReference type="AlphaFoldDB" id="A0AAV0ZYH6"/>